<comment type="caution">
    <text evidence="2">The sequence shown here is derived from an EMBL/GenBank/DDBJ whole genome shotgun (WGS) entry which is preliminary data.</text>
</comment>
<accession>A0ABT7ZQJ2</accession>
<dbReference type="Gene3D" id="1.25.10.10">
    <property type="entry name" value="Leucine-rich Repeat Variant"/>
    <property type="match status" value="1"/>
</dbReference>
<dbReference type="InterPro" id="IPR016024">
    <property type="entry name" value="ARM-type_fold"/>
</dbReference>
<evidence type="ECO:0000313" key="2">
    <source>
        <dbReference type="EMBL" id="MDN3491277.1"/>
    </source>
</evidence>
<organism evidence="2 3">
    <name type="scientific">Winogradskyella bathintestinalis</name>
    <dbReference type="NCBI Taxonomy" id="3035208"/>
    <lineage>
        <taxon>Bacteria</taxon>
        <taxon>Pseudomonadati</taxon>
        <taxon>Bacteroidota</taxon>
        <taxon>Flavobacteriia</taxon>
        <taxon>Flavobacteriales</taxon>
        <taxon>Flavobacteriaceae</taxon>
        <taxon>Winogradskyella</taxon>
    </lineage>
</organism>
<evidence type="ECO:0000256" key="1">
    <source>
        <dbReference type="SAM" id="Coils"/>
    </source>
</evidence>
<gene>
    <name evidence="2" type="ORF">QMA06_00990</name>
</gene>
<protein>
    <submittedName>
        <fullName evidence="2">Uncharacterized protein</fullName>
    </submittedName>
</protein>
<keyword evidence="1" id="KW-0175">Coiled coil</keyword>
<dbReference type="RefSeq" id="WP_290205019.1">
    <property type="nucleotide sequence ID" value="NZ_JASDDK010000001.1"/>
</dbReference>
<dbReference type="InterPro" id="IPR011989">
    <property type="entry name" value="ARM-like"/>
</dbReference>
<feature type="coiled-coil region" evidence="1">
    <location>
        <begin position="100"/>
        <end position="127"/>
    </location>
</feature>
<reference evidence="2 3" key="1">
    <citation type="journal article" date="2023" name="Int. J. Syst. Evol. Microbiol.">
        <title>Winogradskyella bathintestinalis sp. nov., isolated from the intestine of the deep-sea loosejaw dragonfish, Malacosteus niger.</title>
        <authorList>
            <person name="Uniacke-Lowe S."/>
            <person name="Johnson C.N."/>
            <person name="Stanton C."/>
            <person name="Hill C."/>
            <person name="Ross P."/>
        </authorList>
    </citation>
    <scope>NUCLEOTIDE SEQUENCE [LARGE SCALE GENOMIC DNA]</scope>
    <source>
        <strain evidence="2 3">APC 3343</strain>
    </source>
</reference>
<sequence>MSRINNSHNQFKDSISLGKKSNSLIPKIKNWCSNIKIDSEYGGMMGEMGLPTMNTISCTKFRGDSAMNLEWIAHDFIVENCPNCKYHNELNKNNFGRIVLQQHEDRNRKKEEEESQELEIINQLEQRLNDVLKDKEKLKTPEVSILKLLISLRENPSNIKKKASELFEASKLSPSFFNSLSLDYLSIYLKDDKINNLLIDSCLNIIAHNENVISNYFQEKIISLIENEKAANLFLKVLPFKKLNKEQVFNISPYLIKNYDLSSLDRYNHFENHSPTIVSFFNNVHITYCEEFFSLFKKKLQELNSNFRANTVLILNHLYSLNCNTTIPLIKDLIKSLDLQDSDFPKSADFIISNTLVKITKSHAQKVFDTINNEFEKMTIGGKIEVFRFYELYINDSKKNTKSTYTLNLINQLIKICLDKNPPELKKKAINTLENFSRKNPDMILKDFDSFIGVLSNSVIAKSTFEWYKKDLDKDTLTFNPLKGKNVYDIINEENKLEHEIRELKGILKNLLKHNPTKLYEKLIEIIRNIEEKDKNGTQLKLFFIEILRDGVNDSILLTDILPDLHSWLLDFKNVSLRVQALKFIEKLLSNHFNIVPQTIFSLLEIFLNDSDNLIKKYTILCYKQILINKKRITNEDTKTLLNLYKDKYVIVHKTATEITYKLFDLLDIKGRHILLAYLLNLLEVYHTEKDRDVEFCKKLFKQSMYVSKGVNPNHFDKTEKVLIEKYLSEYCKNGDYYSCLNSLKELNAFRKQNIYYNALWLEHSLSFLNKTTPNKFEPFISSDRGEIYVEILSLNLIDLLPFKEVMKENIKKRCLANIDLFINDLNFTLIVFSFYNLNEDVLELTNFIKEKIPRIQKLNYFFNKIDEFSRLANLTLIKHNNLSNSEIRELIDSQEISKNKVIAIQEAITKKQFALFYNFEIKNINVVLNEKNLLLSKYEKLESLSSNSKDEGFFFSLKSLGIGVLFLLEWSKEVLEGNVNSNTKLIACKTNIALIDIDKFSHIPLLKEQVKNIIESINIIKNFNSEIIIEIVNKYAEIKTPFIYHLRKNEKRIYTKGVNEKTPEDKEVNIVSLELYIRDNPWANPQILKSKEVYIIRGIVKLNKIPSGYRTLKIQPSTTSSNIFELNIEEIELKNDKLQYEVNGSILFKYAQNSLDELISIKLIPFFLNKKDKLCPTIIGYDELITKVLDENNEIFQTGFKMMDKKSFELYNDPLIKQLDNEEKNNFFTILNGIFNYQGFCLQSGKYKGVKNCKEDEFRDELIQHLTANPNIGENISKEAHNAGGRVEITFKGIPTELKVETKLSERNKIIEKYGNQPLAYSSGNSKLVSIVCVLDLTEKKSPPSPAINNIIINTMKTHGFQTNDSEFNPFQVFIFIDGNSKNPSDYSK</sequence>
<proteinExistence type="predicted"/>
<dbReference type="EMBL" id="JASDDK010000001">
    <property type="protein sequence ID" value="MDN3491277.1"/>
    <property type="molecule type" value="Genomic_DNA"/>
</dbReference>
<name>A0ABT7ZQJ2_9FLAO</name>
<dbReference type="Proteomes" id="UP001231197">
    <property type="component" value="Unassembled WGS sequence"/>
</dbReference>
<keyword evidence="3" id="KW-1185">Reference proteome</keyword>
<dbReference type="SUPFAM" id="SSF48371">
    <property type="entry name" value="ARM repeat"/>
    <property type="match status" value="1"/>
</dbReference>
<evidence type="ECO:0000313" key="3">
    <source>
        <dbReference type="Proteomes" id="UP001231197"/>
    </source>
</evidence>